<comment type="caution">
    <text evidence="2">The sequence shown here is derived from an EMBL/GenBank/DDBJ whole genome shotgun (WGS) entry which is preliminary data.</text>
</comment>
<evidence type="ECO:0000313" key="2">
    <source>
        <dbReference type="EMBL" id="MDS0258683.1"/>
    </source>
</evidence>
<dbReference type="RefSeq" id="WP_310918246.1">
    <property type="nucleotide sequence ID" value="NZ_JAMQON010000001.1"/>
</dbReference>
<gene>
    <name evidence="2" type="ORF">NDI56_04570</name>
</gene>
<feature type="region of interest" description="Disordered" evidence="1">
    <location>
        <begin position="1"/>
        <end position="21"/>
    </location>
</feature>
<name>A0ABU2F8S6_9EURY</name>
<evidence type="ECO:0000313" key="3">
    <source>
        <dbReference type="Proteomes" id="UP001259659"/>
    </source>
</evidence>
<protein>
    <submittedName>
        <fullName evidence="2">Uncharacterized protein</fullName>
    </submittedName>
</protein>
<sequence length="157" mass="17819">MREENTQTDHRELSDAAIKDRMRQATNGDKVLFNNRKQPLTVVESTDDRKEWEVYFTTEDDTEAVELFTALSKSDLAFEEGDEIDAWDPPYVVSEIVECTSAASQDSNAPRLTLKGPQGGEYELWNSYRGPLVQRTSGDTQAWGFGEAVSWFQNQSQ</sequence>
<reference evidence="2 3" key="1">
    <citation type="submission" date="2022-06" db="EMBL/GenBank/DDBJ databases">
        <title>Haloarcula sp. a new haloarchaeum isolate from saline soil.</title>
        <authorList>
            <person name="Strakova D."/>
            <person name="Galisteo C."/>
            <person name="Sanchez-Porro C."/>
            <person name="Ventosa A."/>
        </authorList>
    </citation>
    <scope>NUCLEOTIDE SEQUENCE [LARGE SCALE GENOMIC DNA]</scope>
    <source>
        <strain evidence="2 3">S1CR25-12</strain>
    </source>
</reference>
<proteinExistence type="predicted"/>
<dbReference type="EMBL" id="JAMQON010000001">
    <property type="protein sequence ID" value="MDS0258683.1"/>
    <property type="molecule type" value="Genomic_DNA"/>
</dbReference>
<keyword evidence="3" id="KW-1185">Reference proteome</keyword>
<organism evidence="2 3">
    <name type="scientific">Haloarcula saliterrae</name>
    <dbReference type="NCBI Taxonomy" id="2950534"/>
    <lineage>
        <taxon>Archaea</taxon>
        <taxon>Methanobacteriati</taxon>
        <taxon>Methanobacteriota</taxon>
        <taxon>Stenosarchaea group</taxon>
        <taxon>Halobacteria</taxon>
        <taxon>Halobacteriales</taxon>
        <taxon>Haloarculaceae</taxon>
        <taxon>Haloarcula</taxon>
    </lineage>
</organism>
<accession>A0ABU2F8S6</accession>
<evidence type="ECO:0000256" key="1">
    <source>
        <dbReference type="SAM" id="MobiDB-lite"/>
    </source>
</evidence>
<dbReference type="Proteomes" id="UP001259659">
    <property type="component" value="Unassembled WGS sequence"/>
</dbReference>